<evidence type="ECO:0000313" key="3">
    <source>
        <dbReference type="Proteomes" id="UP000295832"/>
    </source>
</evidence>
<reference evidence="2 3" key="1">
    <citation type="submission" date="2019-03" db="EMBL/GenBank/DDBJ databases">
        <title>Subsurface microbial communities from deep shales in Ohio and West Virginia, USA.</title>
        <authorList>
            <person name="Wrighton K."/>
        </authorList>
    </citation>
    <scope>NUCLEOTIDE SEQUENCE [LARGE SCALE GENOMIC DNA]</scope>
    <source>
        <strain evidence="2 3">MSL 6dP</strain>
    </source>
</reference>
<dbReference type="RefSeq" id="WP_243832518.1">
    <property type="nucleotide sequence ID" value="NZ_SOEG01000032.1"/>
</dbReference>
<sequence>MEEIKFNNNLIKYKIIRSNRKTLAIIVDPEDGVVIRAPKHLSKSKIRELLKKKGNWILKKKEKVSEIKPKTAPKKFITGESFLYLGESYKLRLIKDISKEIAIDLSQGSLQIKVNPKINLNNKELIKDKLVDWYKDQAIKILMERIERYKVIIGKEPNKLRVKNHKKRWGSCSSLGNLNFNWKIVMAPIEIVDYLVVHELAHLVQPNHSPNFWSLVENIIPDYKARKEWLRINANTLNI</sequence>
<gene>
    <name evidence="2" type="ORF">C7959_13213</name>
</gene>
<dbReference type="Proteomes" id="UP000295832">
    <property type="component" value="Unassembled WGS sequence"/>
</dbReference>
<feature type="domain" description="YgjP-like metallopeptidase" evidence="1">
    <location>
        <begin position="21"/>
        <end position="231"/>
    </location>
</feature>
<dbReference type="PANTHER" id="PTHR30399:SF1">
    <property type="entry name" value="UTP PYROPHOSPHATASE"/>
    <property type="match status" value="1"/>
</dbReference>
<proteinExistence type="predicted"/>
<keyword evidence="3" id="KW-1185">Reference proteome</keyword>
<dbReference type="Pfam" id="PF01863">
    <property type="entry name" value="YgjP-like"/>
    <property type="match status" value="1"/>
</dbReference>
<protein>
    <recommendedName>
        <fullName evidence="1">YgjP-like metallopeptidase domain-containing protein</fullName>
    </recommendedName>
</protein>
<dbReference type="EMBL" id="SOEG01000032">
    <property type="protein sequence ID" value="TDX48218.1"/>
    <property type="molecule type" value="Genomic_DNA"/>
</dbReference>
<comment type="caution">
    <text evidence="2">The sequence shown here is derived from an EMBL/GenBank/DDBJ whole genome shotgun (WGS) entry which is preliminary data.</text>
</comment>
<dbReference type="AlphaFoldDB" id="A0A4R8GTQ7"/>
<accession>A0A4R8GTQ7</accession>
<dbReference type="CDD" id="cd07344">
    <property type="entry name" value="M48_yhfN_like"/>
    <property type="match status" value="1"/>
</dbReference>
<name>A0A4R8GTQ7_9FIRM</name>
<dbReference type="STRING" id="926561.GCA_000379025_02440"/>
<dbReference type="PANTHER" id="PTHR30399">
    <property type="entry name" value="UNCHARACTERIZED PROTEIN YGJP"/>
    <property type="match status" value="1"/>
</dbReference>
<evidence type="ECO:0000313" key="2">
    <source>
        <dbReference type="EMBL" id="TDX48218.1"/>
    </source>
</evidence>
<evidence type="ECO:0000259" key="1">
    <source>
        <dbReference type="Pfam" id="PF01863"/>
    </source>
</evidence>
<dbReference type="Gene3D" id="3.30.2010.10">
    <property type="entry name" value="Metalloproteases ('zincins'), catalytic domain"/>
    <property type="match status" value="1"/>
</dbReference>
<dbReference type="InterPro" id="IPR002725">
    <property type="entry name" value="YgjP-like_metallopeptidase"/>
</dbReference>
<dbReference type="InterPro" id="IPR053136">
    <property type="entry name" value="UTP_pyrophosphatase-like"/>
</dbReference>
<organism evidence="2 3">
    <name type="scientific">Orenia marismortui</name>
    <dbReference type="NCBI Taxonomy" id="46469"/>
    <lineage>
        <taxon>Bacteria</taxon>
        <taxon>Bacillati</taxon>
        <taxon>Bacillota</taxon>
        <taxon>Clostridia</taxon>
        <taxon>Halanaerobiales</taxon>
        <taxon>Halobacteroidaceae</taxon>
        <taxon>Orenia</taxon>
    </lineage>
</organism>